<evidence type="ECO:0008006" key="4">
    <source>
        <dbReference type="Google" id="ProtNLM"/>
    </source>
</evidence>
<gene>
    <name evidence="2" type="ORF">RVR_3023</name>
</gene>
<dbReference type="Gene3D" id="3.40.140.10">
    <property type="entry name" value="Cytidine Deaminase, domain 2"/>
    <property type="match status" value="1"/>
</dbReference>
<sequence length="135" mass="13559">MIARMTESQTPSAAADPTAPPAAPENPEDRKLLTLARSARARNSVPEGAAVRDETGRTYVAGTVDLPSLRLTALQTAVAMAVASGARSLEAAAVVTAAEEASDADRAAVRDLGGPDTPLLLAGPDGAVRATVTAG</sequence>
<dbReference type="InterPro" id="IPR016193">
    <property type="entry name" value="Cytidine_deaminase-like"/>
</dbReference>
<reference evidence="2 3" key="2">
    <citation type="journal article" date="2011" name="J. Antibiot.">
        <title>Furaquinocins I and J: novel polyketide isoprenoid hybrid compounds from Streptomyces reveromyceticus SN-593.</title>
        <authorList>
            <person name="Panthee S."/>
            <person name="Takahashi S."/>
            <person name="Takagi H."/>
            <person name="Nogawa T."/>
            <person name="Oowada E."/>
            <person name="Uramoto M."/>
            <person name="Osada H."/>
        </authorList>
    </citation>
    <scope>NUCLEOTIDE SEQUENCE [LARGE SCALE GENOMIC DNA]</scope>
    <source>
        <strain evidence="2 3">SN-593</strain>
    </source>
</reference>
<accession>A0A7U3URI8</accession>
<keyword evidence="3" id="KW-1185">Reference proteome</keyword>
<reference evidence="2 3" key="4">
    <citation type="journal article" date="2020" name="Sci. Rep.">
        <title>beta-carboline chemical signals induce reveromycin production through a LuxR family regulator in Streptomyces sp. SN-593.</title>
        <authorList>
            <person name="Panthee S."/>
            <person name="Kito N."/>
            <person name="Hayashi T."/>
            <person name="Shimizu T."/>
            <person name="Ishikawa J."/>
            <person name="Hamamoto H."/>
            <person name="Osada H."/>
            <person name="Takahashi S."/>
        </authorList>
    </citation>
    <scope>NUCLEOTIDE SEQUENCE [LARGE SCALE GENOMIC DNA]</scope>
    <source>
        <strain evidence="2 3">SN-593</strain>
    </source>
</reference>
<evidence type="ECO:0000313" key="2">
    <source>
        <dbReference type="EMBL" id="BBA97336.1"/>
    </source>
</evidence>
<dbReference type="AlphaFoldDB" id="A0A7U3URI8"/>
<feature type="region of interest" description="Disordered" evidence="1">
    <location>
        <begin position="100"/>
        <end position="120"/>
    </location>
</feature>
<evidence type="ECO:0000256" key="1">
    <source>
        <dbReference type="SAM" id="MobiDB-lite"/>
    </source>
</evidence>
<dbReference type="GO" id="GO:0003824">
    <property type="term" value="F:catalytic activity"/>
    <property type="evidence" value="ECO:0007669"/>
    <property type="project" value="InterPro"/>
</dbReference>
<dbReference type="SUPFAM" id="SSF53927">
    <property type="entry name" value="Cytidine deaminase-like"/>
    <property type="match status" value="1"/>
</dbReference>
<name>A0A7U3URI8_9ACTN</name>
<dbReference type="KEGG" id="arev:RVR_3023"/>
<dbReference type="EMBL" id="AP018365">
    <property type="protein sequence ID" value="BBA97336.1"/>
    <property type="molecule type" value="Genomic_DNA"/>
</dbReference>
<reference evidence="2 3" key="3">
    <citation type="journal article" date="2011" name="Nat. Chem. Biol.">
        <title>Reveromycin A biosynthesis uses RevG and RevJ for stereospecific spiroacetal formation.</title>
        <authorList>
            <person name="Takahashi S."/>
            <person name="Toyoda A."/>
            <person name="Sekiyama Y."/>
            <person name="Takagi H."/>
            <person name="Nogawa T."/>
            <person name="Uramoto M."/>
            <person name="Suzuki R."/>
            <person name="Koshino H."/>
            <person name="Kumano T."/>
            <person name="Panthee S."/>
            <person name="Dairi T."/>
            <person name="Ishikawa J."/>
            <person name="Ikeda H."/>
            <person name="Sakaki Y."/>
            <person name="Osada H."/>
        </authorList>
    </citation>
    <scope>NUCLEOTIDE SEQUENCE [LARGE SCALE GENOMIC DNA]</scope>
    <source>
        <strain evidence="2 3">SN-593</strain>
    </source>
</reference>
<dbReference type="Proteomes" id="UP000595703">
    <property type="component" value="Chromosome"/>
</dbReference>
<proteinExistence type="predicted"/>
<feature type="compositionally biased region" description="Polar residues" evidence="1">
    <location>
        <begin position="1"/>
        <end position="10"/>
    </location>
</feature>
<organism evidence="2 3">
    <name type="scientific">Actinacidiphila reveromycinica</name>
    <dbReference type="NCBI Taxonomy" id="659352"/>
    <lineage>
        <taxon>Bacteria</taxon>
        <taxon>Bacillati</taxon>
        <taxon>Actinomycetota</taxon>
        <taxon>Actinomycetes</taxon>
        <taxon>Kitasatosporales</taxon>
        <taxon>Streptomycetaceae</taxon>
        <taxon>Actinacidiphila</taxon>
    </lineage>
</organism>
<reference evidence="2 3" key="1">
    <citation type="journal article" date="2010" name="J. Bacteriol.">
        <title>Biochemical characterization of a novel indole prenyltransferase from Streptomyces sp. SN-593.</title>
        <authorList>
            <person name="Takahashi S."/>
            <person name="Takagi H."/>
            <person name="Toyoda A."/>
            <person name="Uramoto M."/>
            <person name="Nogawa T."/>
            <person name="Ueki M."/>
            <person name="Sakaki Y."/>
            <person name="Osada H."/>
        </authorList>
    </citation>
    <scope>NUCLEOTIDE SEQUENCE [LARGE SCALE GENOMIC DNA]</scope>
    <source>
        <strain evidence="2 3">SN-593</strain>
    </source>
</reference>
<feature type="region of interest" description="Disordered" evidence="1">
    <location>
        <begin position="1"/>
        <end position="29"/>
    </location>
</feature>
<protein>
    <recommendedName>
        <fullName evidence="4">Cytidine deaminase</fullName>
    </recommendedName>
</protein>
<evidence type="ECO:0000313" key="3">
    <source>
        <dbReference type="Proteomes" id="UP000595703"/>
    </source>
</evidence>